<dbReference type="InterPro" id="IPR008638">
    <property type="entry name" value="FhaB/CdiA-like_TPS"/>
</dbReference>
<dbReference type="SMART" id="SM00912">
    <property type="entry name" value="Haemagg_act"/>
    <property type="match status" value="1"/>
</dbReference>
<accession>A0A931J7M6</accession>
<feature type="domain" description="Caspase family p20" evidence="2">
    <location>
        <begin position="1351"/>
        <end position="1429"/>
    </location>
</feature>
<dbReference type="Pfam" id="PF05860">
    <property type="entry name" value="TPS"/>
    <property type="match status" value="1"/>
</dbReference>
<dbReference type="SUPFAM" id="SSF52129">
    <property type="entry name" value="Caspase-like"/>
    <property type="match status" value="1"/>
</dbReference>
<protein>
    <submittedName>
        <fullName evidence="3">Filamentous hemagglutinin N-terminal domain-containing protein</fullName>
    </submittedName>
</protein>
<evidence type="ECO:0000313" key="3">
    <source>
        <dbReference type="EMBL" id="MBH9579283.1"/>
    </source>
</evidence>
<dbReference type="InterPro" id="IPR011050">
    <property type="entry name" value="Pectin_lyase_fold/virulence"/>
</dbReference>
<dbReference type="PROSITE" id="PS50208">
    <property type="entry name" value="CASPASE_P20"/>
    <property type="match status" value="1"/>
</dbReference>
<feature type="chain" id="PRO_5037371212" evidence="1">
    <location>
        <begin position="25"/>
        <end position="1589"/>
    </location>
</feature>
<feature type="signal peptide" evidence="1">
    <location>
        <begin position="1"/>
        <end position="24"/>
    </location>
</feature>
<dbReference type="InterPro" id="IPR012334">
    <property type="entry name" value="Pectin_lyas_fold"/>
</dbReference>
<dbReference type="SUPFAM" id="SSF51126">
    <property type="entry name" value="Pectin lyase-like"/>
    <property type="match status" value="1"/>
</dbReference>
<dbReference type="InterPro" id="IPR001309">
    <property type="entry name" value="Pept_C14_p20"/>
</dbReference>
<reference evidence="3" key="1">
    <citation type="submission" date="2020-12" db="EMBL/GenBank/DDBJ databases">
        <title>The genome sequence of Inhella sp. 1Y17.</title>
        <authorList>
            <person name="Liu Y."/>
        </authorList>
    </citation>
    <scope>NUCLEOTIDE SEQUENCE</scope>
    <source>
        <strain evidence="3">1Y17</strain>
    </source>
</reference>
<keyword evidence="4" id="KW-1185">Reference proteome</keyword>
<keyword evidence="1" id="KW-0732">Signal</keyword>
<dbReference type="GO" id="GO:0004197">
    <property type="term" value="F:cysteine-type endopeptidase activity"/>
    <property type="evidence" value="ECO:0007669"/>
    <property type="project" value="InterPro"/>
</dbReference>
<dbReference type="GO" id="GO:0006508">
    <property type="term" value="P:proteolysis"/>
    <property type="evidence" value="ECO:0007669"/>
    <property type="project" value="InterPro"/>
</dbReference>
<dbReference type="InterPro" id="IPR029030">
    <property type="entry name" value="Caspase-like_dom_sf"/>
</dbReference>
<sequence>MNRFPTLRPLARALIALCCTPALAATLPAGLQVQQGQAQLQQQGNQLTVRNSPNAILNWQSFSIGPGAGVYFEQANASSKVLNRVVGSDPSQILGSLGSNGQVWLLNPHGVLFGAGARVDVASLVTSTLSLSDADFISGRYRFSADQGASLRNEGQLRGSLGGQIVLLGGRVENTGSIEAGQVQLAAARQVELVDSGAPNLAVRVDVPAGEVLNLGALSAPGGRIDVHAASVNQQGLVQADSLGTDAQGRIVLQASQRLSLGAGSVTAAAGGEIQLLGQEVALLDGTRADTSAPAGGGRIYVGGGAGGRDAALPNARAVYMGPQAELRADATQAGDGGSIWLWSNEATRAYGHFSAQGGPQGGNGGFVETSGGWLDARPAGLNLQAPGGRAGNWLIDPNNILVSDTASNTNISAGPLFTSTGDDSTIATATIAAALNAGNSVTIATASAGANSQAGDITVDGMNLVVAPPAGVSLTFDAHRHIGMRNSRVQTTGNPLNLFVQAARGSSGAIAIVDSVIDTRGGNVTIGSQTSRQLEFEGGFTPDAYAAALADLTSAPFAPASRIGIYLNGSLFDLGSGTFSAQAGTATSVGGRATAIRVDGTGVNPMEIRARVINMVGAAGSGPLVAGTVLPERGIDLRANTHLIATDRLWLRGFGGSGVRGNNARLTLNASSSSAELRIDGQINQLAEFGGAGVSANAYSGPALITATGGTVTLVSNRSSFISGSAADEQLLDAAAASLVRLEGTNRGVSLGAGILRGPSNGVFELVGPQVANSGFVQIIDATVQAGGRFSASAGRMLLTGSEIVSSGAPLNINLESRDSRLAVFDSRLAAGGGAIGLRALGGFGELPGEYGDHAFGIQVRDSQLSAPGPTGRIEMSGVAPDPASPELAGQSLALVGVALLNSNLQAETIELTGSSRNGAGHSGMGVAVYERSTLSGGTIRLTGTGADDFGVRLANNAGTVTATKDLILTGRESLGTSATIEVAGPWRLSAGSTLLLDGTGNSVGLENDTQGAGTPQLSAGSLLHLKLTERAPNAVVSSAELRQLGENLRDMPSAAVTRITIEGQLVSFAGVLGIPSRLQLAIDDFTLLPGAALRSTAPGDAITLLGADGSSPMQRFSNEAGADALQTPNGRWLVFMDQGSTGSLGALSPSFTQYSVSPAAFSRDASGNLVVGAAGSGAFYRSGPPSTSASVAPAAVDTQVALGTALTQSAPLVQLSTPSEGRTLDALPGVAQGSGGTSFTPINSSQMSRAELITLLAARDNYKKKVFADALHRLQLDPALADVRPCTSEPELASGQCLITEALKAQIQAARLASTTPQAAPAAKTQTGLERLRRAQARKVREAALPTIARKVALLIGVNDYQDDRVADLSGALDDVRAMQRLLEEQLGYETLTLENASKEAMVRALNQLALETDGNDSVLIYYAGHGVVEPSANMGYWLPADSRADQPQSWLSNADIARLVGLIGARQTLLVSDSCYSGTLAGSEKVQVDRSAAPDSLLSRKAVVVLSSGGNEPVADTGRDGHSVFAWHLMERLKQLSAWQIGNQLYERVRFEVAREFPQTPRYGAARAAGHQDNTDYLFEKRSLEK</sequence>
<dbReference type="NCBIfam" id="TIGR01901">
    <property type="entry name" value="adhes_NPXG"/>
    <property type="match status" value="1"/>
</dbReference>
<dbReference type="PANTHER" id="PTHR12338">
    <property type="entry name" value="AUTOTRANSPORTER"/>
    <property type="match status" value="1"/>
</dbReference>
<dbReference type="Pfam" id="PF00656">
    <property type="entry name" value="Peptidase_C14"/>
    <property type="match status" value="1"/>
</dbReference>
<evidence type="ECO:0000256" key="1">
    <source>
        <dbReference type="SAM" id="SignalP"/>
    </source>
</evidence>
<gene>
    <name evidence="3" type="ORF">I7X39_20500</name>
</gene>
<proteinExistence type="predicted"/>
<organism evidence="3 4">
    <name type="scientific">Inhella proteolytica</name>
    <dbReference type="NCBI Taxonomy" id="2795029"/>
    <lineage>
        <taxon>Bacteria</taxon>
        <taxon>Pseudomonadati</taxon>
        <taxon>Pseudomonadota</taxon>
        <taxon>Betaproteobacteria</taxon>
        <taxon>Burkholderiales</taxon>
        <taxon>Sphaerotilaceae</taxon>
        <taxon>Inhella</taxon>
    </lineage>
</organism>
<dbReference type="Proteomes" id="UP000613266">
    <property type="component" value="Unassembled WGS sequence"/>
</dbReference>
<comment type="caution">
    <text evidence="3">The sequence shown here is derived from an EMBL/GenBank/DDBJ whole genome shotgun (WGS) entry which is preliminary data.</text>
</comment>
<dbReference type="Gene3D" id="2.160.20.10">
    <property type="entry name" value="Single-stranded right-handed beta-helix, Pectin lyase-like"/>
    <property type="match status" value="1"/>
</dbReference>
<dbReference type="InterPro" id="IPR011600">
    <property type="entry name" value="Pept_C14_caspase"/>
</dbReference>
<dbReference type="RefSeq" id="WP_198113077.1">
    <property type="nucleotide sequence ID" value="NZ_JAEDAK010000020.1"/>
</dbReference>
<dbReference type="PANTHER" id="PTHR12338:SF5">
    <property type="entry name" value="ANTIGEN 43-RELATED"/>
    <property type="match status" value="1"/>
</dbReference>
<dbReference type="EMBL" id="JAEDAK010000020">
    <property type="protein sequence ID" value="MBH9579283.1"/>
    <property type="molecule type" value="Genomic_DNA"/>
</dbReference>
<dbReference type="InterPro" id="IPR050909">
    <property type="entry name" value="Bact_Autotransporter_VF"/>
</dbReference>
<evidence type="ECO:0000259" key="2">
    <source>
        <dbReference type="PROSITE" id="PS50208"/>
    </source>
</evidence>
<dbReference type="Gene3D" id="3.40.50.1460">
    <property type="match status" value="1"/>
</dbReference>
<name>A0A931J7M6_9BURK</name>
<evidence type="ECO:0000313" key="4">
    <source>
        <dbReference type="Proteomes" id="UP000613266"/>
    </source>
</evidence>